<evidence type="ECO:0000256" key="11">
    <source>
        <dbReference type="ARBA" id="ARBA00023180"/>
    </source>
</evidence>
<dbReference type="FunFam" id="2.60.40.10:FF:000037">
    <property type="entry name" value="Unc-5 netrin receptor C"/>
    <property type="match status" value="1"/>
</dbReference>
<keyword evidence="5 13" id="KW-0732">Signal</keyword>
<evidence type="ECO:0000256" key="12">
    <source>
        <dbReference type="ARBA" id="ARBA00023319"/>
    </source>
</evidence>
<comment type="subcellular location">
    <subcellularLocation>
        <location evidence="13">Cell membrane</location>
        <topology evidence="13">Single-pass type I membrane protein</topology>
    </subcellularLocation>
    <subcellularLocation>
        <location evidence="1">Membrane</location>
        <topology evidence="1">Single-pass type I membrane protein</topology>
    </subcellularLocation>
</comment>
<keyword evidence="10 13" id="KW-0675">Receptor</keyword>
<dbReference type="Gene3D" id="2.20.100.10">
    <property type="entry name" value="Thrombospondin type-1 (TSP1) repeat"/>
    <property type="match status" value="2"/>
</dbReference>
<evidence type="ECO:0000256" key="4">
    <source>
        <dbReference type="ARBA" id="ARBA00022692"/>
    </source>
</evidence>
<dbReference type="SUPFAM" id="SSF47986">
    <property type="entry name" value="DEATH domain"/>
    <property type="match status" value="1"/>
</dbReference>
<evidence type="ECO:0000256" key="13">
    <source>
        <dbReference type="RuleBase" id="RU367033"/>
    </source>
</evidence>
<dbReference type="PROSITE" id="PS51145">
    <property type="entry name" value="ZU5"/>
    <property type="match status" value="1"/>
</dbReference>
<dbReference type="InterPro" id="IPR011029">
    <property type="entry name" value="DEATH-like_dom_sf"/>
</dbReference>
<dbReference type="FunFam" id="2.20.100.10:FF:000021">
    <property type="entry name" value="semaphorin-5B isoform X1"/>
    <property type="match status" value="1"/>
</dbReference>
<evidence type="ECO:0000256" key="8">
    <source>
        <dbReference type="ARBA" id="ARBA00023136"/>
    </source>
</evidence>
<dbReference type="FunFam" id="1.10.533.10:FF:000092">
    <property type="entry name" value="Netrin receptor unc-5"/>
    <property type="match status" value="1"/>
</dbReference>
<comment type="similarity">
    <text evidence="2 13">Belongs to the unc-5 family.</text>
</comment>
<feature type="domain" description="ZU5" evidence="17">
    <location>
        <begin position="642"/>
        <end position="789"/>
    </location>
</feature>
<dbReference type="Proteomes" id="UP000594454">
    <property type="component" value="Chromosome 1"/>
</dbReference>
<dbReference type="AlphaFoldDB" id="A0A7R8UA09"/>
<keyword evidence="9" id="KW-1015">Disulfide bond</keyword>
<evidence type="ECO:0000256" key="2">
    <source>
        <dbReference type="ARBA" id="ARBA00009844"/>
    </source>
</evidence>
<dbReference type="InterPro" id="IPR036383">
    <property type="entry name" value="TSP1_rpt_sf"/>
</dbReference>
<evidence type="ECO:0000256" key="5">
    <source>
        <dbReference type="ARBA" id="ARBA00022729"/>
    </source>
</evidence>
<dbReference type="PROSITE" id="PS50017">
    <property type="entry name" value="DEATH_DOMAIN"/>
    <property type="match status" value="1"/>
</dbReference>
<dbReference type="CDD" id="cd08781">
    <property type="entry name" value="Death_UNC5-like"/>
    <property type="match status" value="1"/>
</dbReference>
<dbReference type="InterPro" id="IPR036179">
    <property type="entry name" value="Ig-like_dom_sf"/>
</dbReference>
<dbReference type="SUPFAM" id="SSF48726">
    <property type="entry name" value="Immunoglobulin"/>
    <property type="match status" value="1"/>
</dbReference>
<feature type="domain" description="Ig-like" evidence="16">
    <location>
        <begin position="275"/>
        <end position="362"/>
    </location>
</feature>
<dbReference type="PROSITE" id="PS50835">
    <property type="entry name" value="IG_LIKE"/>
    <property type="match status" value="1"/>
</dbReference>
<dbReference type="EMBL" id="LR899009">
    <property type="protein sequence ID" value="CAD7076930.1"/>
    <property type="molecule type" value="Genomic_DNA"/>
</dbReference>
<keyword evidence="6" id="KW-0677">Repeat</keyword>
<feature type="region of interest" description="Disordered" evidence="14">
    <location>
        <begin position="613"/>
        <end position="638"/>
    </location>
</feature>
<evidence type="ECO:0000256" key="3">
    <source>
        <dbReference type="ARBA" id="ARBA00022473"/>
    </source>
</evidence>
<protein>
    <recommendedName>
        <fullName evidence="13">Netrin receptor UNC5</fullName>
    </recommendedName>
</protein>
<feature type="compositionally biased region" description="Low complexity" evidence="14">
    <location>
        <begin position="613"/>
        <end position="623"/>
    </location>
</feature>
<dbReference type="SUPFAM" id="SSF82895">
    <property type="entry name" value="TSP-1 type 1 repeat"/>
    <property type="match status" value="2"/>
</dbReference>
<evidence type="ECO:0000256" key="6">
    <source>
        <dbReference type="ARBA" id="ARBA00022737"/>
    </source>
</evidence>
<dbReference type="SMART" id="SM00209">
    <property type="entry name" value="TSP1"/>
    <property type="match status" value="2"/>
</dbReference>
<evidence type="ECO:0000256" key="10">
    <source>
        <dbReference type="ARBA" id="ARBA00023170"/>
    </source>
</evidence>
<dbReference type="GO" id="GO:0005042">
    <property type="term" value="F:netrin receptor activity"/>
    <property type="evidence" value="ECO:0007669"/>
    <property type="project" value="UniProtKB-UniRule"/>
</dbReference>
<feature type="compositionally biased region" description="Gly residues" evidence="14">
    <location>
        <begin position="91"/>
        <end position="111"/>
    </location>
</feature>
<dbReference type="InterPro" id="IPR000884">
    <property type="entry name" value="TSP1_rpt"/>
</dbReference>
<dbReference type="SMART" id="SM00409">
    <property type="entry name" value="IG"/>
    <property type="match status" value="1"/>
</dbReference>
<dbReference type="GO" id="GO:0005886">
    <property type="term" value="C:plasma membrane"/>
    <property type="evidence" value="ECO:0007669"/>
    <property type="project" value="UniProtKB-SubCell"/>
</dbReference>
<comment type="function">
    <text evidence="13">Receptor for netrin required for axon guidance. Mediates axon repulsion of neuronal growth cones in the developing nervous system upon ligand binding.</text>
</comment>
<dbReference type="InParanoid" id="A0A7R8UA09"/>
<dbReference type="Pfam" id="PF25609">
    <property type="entry name" value="Unc5_NetrinR_N"/>
    <property type="match status" value="1"/>
</dbReference>
<accession>A0A7R8UA09</accession>
<evidence type="ECO:0000313" key="19">
    <source>
        <dbReference type="Proteomes" id="UP000594454"/>
    </source>
</evidence>
<gene>
    <name evidence="18" type="ORF">HERILL_LOCUS315</name>
</gene>
<dbReference type="Pfam" id="PF00791">
    <property type="entry name" value="ZU5"/>
    <property type="match status" value="1"/>
</dbReference>
<dbReference type="InterPro" id="IPR007110">
    <property type="entry name" value="Ig-like_dom"/>
</dbReference>
<dbReference type="InterPro" id="IPR013098">
    <property type="entry name" value="Ig_I-set"/>
</dbReference>
<sequence length="1061" mass="116120">MIFYNVFIIYVLCLRTFGIQNQAVAGSINRSLNIAAADRASSDAPTSGTANIPPLLDNKKPTSPLDALKPIETKPKIGDAGGEKTPPTDHGFGGFGGGGSVGGTGGGGAGHFGSHSDFGDDLYDEDYDGENYPDKGEHEYKATEYEERQLDPMLDSFGTKLEGHDSEGSLPLFLVEPQSTFVVKNRPATLKCKAAHALKLSFKCSGSSQPPPSTMESHVDPHNGVHLVEVTATISRDLVDEYFGKTPFRCDCHAWSSRGGAKSQGAVVEVAYIRKTFTISPTSIRAQLGGRAELQCSAPSALPPAKIAWYKNNVPITPEHPIVITPEGSLHIEQISLQDMANYTCVAENIAGKRTSDPAALTVYVDGGWSAWSSWMACKCPGKSSQGRKRVRSCTNPVPQNGGSQCEGPDVQKTPDCISCPAGRWSPWSEWSSCSADCIQIRRRKCITHTVDDAVMGGSVSFSEGYDKSLCFGKDFQTAECRGGSCRFGRDDSDWPLYLGLTVITVVCIALGAALIRTARRGRHIPPYNMARTVMQSDYLHDADKKAIHFHSDTGTANYEYPTAAHRPLTGGMAMTRSISEHHYDVPNLASTYTTPIDGLSSKYSYATDTADTATSTSDSTYDVASEPPTLPMPPKGMCKLSTTREVVTSVGGFLKLYKGLTTMYIPDMAVGKNAKHTVSLSILTDECSRIITSDSSTYLSPVVYCGPVDLTFNKAIILKIPHCMVEPDQWTINVYYSGCFIQEANVKWRKAATIGEETINTPIFVQIDKEFAYVMTEQLGRFVIVGEPFDKAGIATKKMKLIVFGQVGPANSSTCSLRVYIVDDFPNCKDMCSRVESQLGGTFMGESPPFIFQLNNCDFNLRLNCAGEWQPAVGSDVQTIPYNHMLNSNSILHCEFSLQRSEQPCIGVKLEINYSQSDDLVDTYMFVVPYTTLETTTANSSSSSLSDKKKNSVTDRNGTFITEIEAEFRLPRNAKRLICGLLDPPRADGNDWRLLANILNVDRYIAYFATKQSPTEHVLNLWECRNKGTKAIVELMTVFKEMDRQDVVDVVEQSVGPLWF</sequence>
<dbReference type="InterPro" id="IPR003598">
    <property type="entry name" value="Ig_sub2"/>
</dbReference>
<proteinExistence type="inferred from homology"/>
<dbReference type="Gene3D" id="2.60.40.10">
    <property type="entry name" value="Immunoglobulins"/>
    <property type="match status" value="2"/>
</dbReference>
<evidence type="ECO:0000313" key="18">
    <source>
        <dbReference type="EMBL" id="CAD7076930.1"/>
    </source>
</evidence>
<name>A0A7R8UA09_HERIL</name>
<keyword evidence="8" id="KW-0472">Membrane</keyword>
<keyword evidence="12 13" id="KW-0393">Immunoglobulin domain</keyword>
<evidence type="ECO:0000256" key="14">
    <source>
        <dbReference type="SAM" id="MobiDB-lite"/>
    </source>
</evidence>
<dbReference type="InterPro" id="IPR000488">
    <property type="entry name" value="Death_dom"/>
</dbReference>
<feature type="signal peptide" evidence="13">
    <location>
        <begin position="1"/>
        <end position="18"/>
    </location>
</feature>
<dbReference type="SMART" id="SM00408">
    <property type="entry name" value="IGc2"/>
    <property type="match status" value="1"/>
</dbReference>
<dbReference type="InterPro" id="IPR003599">
    <property type="entry name" value="Ig_sub"/>
</dbReference>
<feature type="chain" id="PRO_5031599158" description="Netrin receptor UNC5" evidence="13">
    <location>
        <begin position="19"/>
        <end position="1061"/>
    </location>
</feature>
<evidence type="ECO:0000259" key="15">
    <source>
        <dbReference type="PROSITE" id="PS50017"/>
    </source>
</evidence>
<organism evidence="18 19">
    <name type="scientific">Hermetia illucens</name>
    <name type="common">Black soldier fly</name>
    <dbReference type="NCBI Taxonomy" id="343691"/>
    <lineage>
        <taxon>Eukaryota</taxon>
        <taxon>Metazoa</taxon>
        <taxon>Ecdysozoa</taxon>
        <taxon>Arthropoda</taxon>
        <taxon>Hexapoda</taxon>
        <taxon>Insecta</taxon>
        <taxon>Pterygota</taxon>
        <taxon>Neoptera</taxon>
        <taxon>Endopterygota</taxon>
        <taxon>Diptera</taxon>
        <taxon>Brachycera</taxon>
        <taxon>Stratiomyomorpha</taxon>
        <taxon>Stratiomyidae</taxon>
        <taxon>Hermetiinae</taxon>
        <taxon>Hermetia</taxon>
    </lineage>
</organism>
<evidence type="ECO:0000259" key="17">
    <source>
        <dbReference type="PROSITE" id="PS51145"/>
    </source>
</evidence>
<dbReference type="Gene3D" id="1.10.533.10">
    <property type="entry name" value="Death Domain, Fas"/>
    <property type="match status" value="1"/>
</dbReference>
<dbReference type="SMART" id="SM00005">
    <property type="entry name" value="DEATH"/>
    <property type="match status" value="1"/>
</dbReference>
<reference evidence="18 19" key="1">
    <citation type="submission" date="2020-11" db="EMBL/GenBank/DDBJ databases">
        <authorList>
            <person name="Wallbank WR R."/>
            <person name="Pardo Diaz C."/>
            <person name="Kozak K."/>
            <person name="Martin S."/>
            <person name="Jiggins C."/>
            <person name="Moest M."/>
            <person name="Warren A I."/>
            <person name="Generalovic N T."/>
            <person name="Byers J.R.P. K."/>
            <person name="Montejo-Kovacevich G."/>
            <person name="Yen C E."/>
        </authorList>
    </citation>
    <scope>NUCLEOTIDE SEQUENCE [LARGE SCALE GENOMIC DNA]</scope>
</reference>
<keyword evidence="4" id="KW-0812">Transmembrane</keyword>
<evidence type="ECO:0000259" key="16">
    <source>
        <dbReference type="PROSITE" id="PS50835"/>
    </source>
</evidence>
<dbReference type="PROSITE" id="PS50092">
    <property type="entry name" value="TSP1"/>
    <property type="match status" value="2"/>
</dbReference>
<dbReference type="Pfam" id="PF00531">
    <property type="entry name" value="Death"/>
    <property type="match status" value="1"/>
</dbReference>
<dbReference type="InterPro" id="IPR037936">
    <property type="entry name" value="UNC5A-D"/>
</dbReference>
<keyword evidence="19" id="KW-1185">Reference proteome</keyword>
<dbReference type="GO" id="GO:0008045">
    <property type="term" value="P:motor neuron axon guidance"/>
    <property type="evidence" value="ECO:0007669"/>
    <property type="project" value="TreeGrafter"/>
</dbReference>
<dbReference type="InterPro" id="IPR057755">
    <property type="entry name" value="UNC5A-D-like_N"/>
</dbReference>
<dbReference type="Pfam" id="PF17217">
    <property type="entry name" value="UPA"/>
    <property type="match status" value="1"/>
</dbReference>
<dbReference type="Gene3D" id="2.60.220.30">
    <property type="match status" value="1"/>
</dbReference>
<evidence type="ECO:0000256" key="9">
    <source>
        <dbReference type="ARBA" id="ARBA00023157"/>
    </source>
</evidence>
<dbReference type="OrthoDB" id="5973910at2759"/>
<feature type="region of interest" description="Disordered" evidence="14">
    <location>
        <begin position="38"/>
        <end position="122"/>
    </location>
</feature>
<dbReference type="PANTHER" id="PTHR12582">
    <property type="entry name" value="NETRIN RECEPTOR UNC5"/>
    <property type="match status" value="1"/>
</dbReference>
<keyword evidence="3 13" id="KW-0217">Developmental protein</keyword>
<dbReference type="PANTHER" id="PTHR12582:SF47">
    <property type="entry name" value="NETRIN RECEPTOR UNC-5"/>
    <property type="match status" value="1"/>
</dbReference>
<dbReference type="InterPro" id="IPR013783">
    <property type="entry name" value="Ig-like_fold"/>
</dbReference>
<dbReference type="FunCoup" id="A0A7R8UA09">
    <property type="interactions" value="248"/>
</dbReference>
<keyword evidence="7" id="KW-1133">Transmembrane helix</keyword>
<dbReference type="InterPro" id="IPR000906">
    <property type="entry name" value="ZU5_dom"/>
</dbReference>
<evidence type="ECO:0000256" key="7">
    <source>
        <dbReference type="ARBA" id="ARBA00022989"/>
    </source>
</evidence>
<dbReference type="SMART" id="SM00218">
    <property type="entry name" value="ZU5"/>
    <property type="match status" value="1"/>
</dbReference>
<keyword evidence="11" id="KW-0325">Glycoprotein</keyword>
<dbReference type="Pfam" id="PF07679">
    <property type="entry name" value="I-set"/>
    <property type="match status" value="1"/>
</dbReference>
<evidence type="ECO:0000256" key="1">
    <source>
        <dbReference type="ARBA" id="ARBA00004479"/>
    </source>
</evidence>
<dbReference type="InterPro" id="IPR033772">
    <property type="entry name" value="UPA"/>
</dbReference>
<feature type="domain" description="Death" evidence="15">
    <location>
        <begin position="990"/>
        <end position="1056"/>
    </location>
</feature>